<name>A0AAU9IXU5_9CILI</name>
<organism evidence="1 2">
    <name type="scientific">Blepharisma stoltei</name>
    <dbReference type="NCBI Taxonomy" id="1481888"/>
    <lineage>
        <taxon>Eukaryota</taxon>
        <taxon>Sar</taxon>
        <taxon>Alveolata</taxon>
        <taxon>Ciliophora</taxon>
        <taxon>Postciliodesmatophora</taxon>
        <taxon>Heterotrichea</taxon>
        <taxon>Heterotrichida</taxon>
        <taxon>Blepharismidae</taxon>
        <taxon>Blepharisma</taxon>
    </lineage>
</organism>
<evidence type="ECO:0000313" key="1">
    <source>
        <dbReference type="EMBL" id="CAG9319703.1"/>
    </source>
</evidence>
<protein>
    <submittedName>
        <fullName evidence="1">Uncharacterized protein</fullName>
    </submittedName>
</protein>
<dbReference type="Proteomes" id="UP001162131">
    <property type="component" value="Unassembled WGS sequence"/>
</dbReference>
<proteinExistence type="predicted"/>
<reference evidence="1" key="1">
    <citation type="submission" date="2021-09" db="EMBL/GenBank/DDBJ databases">
        <authorList>
            <consortium name="AG Swart"/>
            <person name="Singh M."/>
            <person name="Singh A."/>
            <person name="Seah K."/>
            <person name="Emmerich C."/>
        </authorList>
    </citation>
    <scope>NUCLEOTIDE SEQUENCE</scope>
    <source>
        <strain evidence="1">ATCC30299</strain>
    </source>
</reference>
<gene>
    <name evidence="1" type="ORF">BSTOLATCC_MIC24253</name>
</gene>
<accession>A0AAU9IXU5</accession>
<evidence type="ECO:0000313" key="2">
    <source>
        <dbReference type="Proteomes" id="UP001162131"/>
    </source>
</evidence>
<sequence>MDCDKLTSKLDDQEKITYLNAIALINKYATLIKRLKRSKKSKKSIRYLRCSSTSRLSFTSNDETEESLEIHSPRRPKNGMLISNKTFSAVAHANSPNCYSLEQYWTMDAVFESIYEKYKNHSWCRLNAEEREVHIAVLKQFWLDCYICDQTFLNLLLSPLKNKLWINYDSFAESLRGIHKTNIFHMITLGMHGKKAKKIFLIQKLLFFFRFVQFEAGPELGRETLGRVLEMSDKRGKVQVDMWINVIFKAADAVRGFSKQSISFEEFRNLIIQQFVKECK</sequence>
<dbReference type="EMBL" id="CAJZBQ010000023">
    <property type="protein sequence ID" value="CAG9319703.1"/>
    <property type="molecule type" value="Genomic_DNA"/>
</dbReference>
<keyword evidence="2" id="KW-1185">Reference proteome</keyword>
<comment type="caution">
    <text evidence="1">The sequence shown here is derived from an EMBL/GenBank/DDBJ whole genome shotgun (WGS) entry which is preliminary data.</text>
</comment>
<dbReference type="AlphaFoldDB" id="A0AAU9IXU5"/>